<evidence type="ECO:0000313" key="1">
    <source>
        <dbReference type="EMBL" id="GBL88472.1"/>
    </source>
</evidence>
<accession>A0A4Y2B807</accession>
<evidence type="ECO:0000313" key="2">
    <source>
        <dbReference type="Proteomes" id="UP000499080"/>
    </source>
</evidence>
<reference evidence="1 2" key="1">
    <citation type="journal article" date="2019" name="Sci. Rep.">
        <title>Orb-weaving spider Araneus ventricosus genome elucidates the spidroin gene catalogue.</title>
        <authorList>
            <person name="Kono N."/>
            <person name="Nakamura H."/>
            <person name="Ohtoshi R."/>
            <person name="Moran D.A.P."/>
            <person name="Shinohara A."/>
            <person name="Yoshida Y."/>
            <person name="Fujiwara M."/>
            <person name="Mori M."/>
            <person name="Tomita M."/>
            <person name="Arakawa K."/>
        </authorList>
    </citation>
    <scope>NUCLEOTIDE SEQUENCE [LARGE SCALE GENOMIC DNA]</scope>
</reference>
<dbReference type="AlphaFoldDB" id="A0A4Y2B807"/>
<organism evidence="1 2">
    <name type="scientific">Araneus ventricosus</name>
    <name type="common">Orbweaver spider</name>
    <name type="synonym">Epeira ventricosa</name>
    <dbReference type="NCBI Taxonomy" id="182803"/>
    <lineage>
        <taxon>Eukaryota</taxon>
        <taxon>Metazoa</taxon>
        <taxon>Ecdysozoa</taxon>
        <taxon>Arthropoda</taxon>
        <taxon>Chelicerata</taxon>
        <taxon>Arachnida</taxon>
        <taxon>Araneae</taxon>
        <taxon>Araneomorphae</taxon>
        <taxon>Entelegynae</taxon>
        <taxon>Araneoidea</taxon>
        <taxon>Araneidae</taxon>
        <taxon>Araneus</taxon>
    </lineage>
</organism>
<comment type="caution">
    <text evidence="1">The sequence shown here is derived from an EMBL/GenBank/DDBJ whole genome shotgun (WGS) entry which is preliminary data.</text>
</comment>
<dbReference type="Proteomes" id="UP000499080">
    <property type="component" value="Unassembled WGS sequence"/>
</dbReference>
<name>A0A4Y2B807_ARAVE</name>
<dbReference type="EMBL" id="BGPR01000060">
    <property type="protein sequence ID" value="GBL88472.1"/>
    <property type="molecule type" value="Genomic_DNA"/>
</dbReference>
<protein>
    <submittedName>
        <fullName evidence="1">Uncharacterized protein</fullName>
    </submittedName>
</protein>
<gene>
    <name evidence="1" type="ORF">AVEN_159066_1</name>
</gene>
<keyword evidence="2" id="KW-1185">Reference proteome</keyword>
<proteinExistence type="predicted"/>
<sequence>MLLLIPLNFEDDILKEFKPANFIYHLTLPILQPMISSLAECYNEELDCMEEAWLEIVMKGPSKDSILEVPLRRLCLLENSLPGLMRDVKEFHRGALVELDDRVIQELQPQQHSWGGSARNWF</sequence>